<dbReference type="EMBL" id="CAJZBQ010000053">
    <property type="protein sequence ID" value="CAG9331801.1"/>
    <property type="molecule type" value="Genomic_DNA"/>
</dbReference>
<accession>A0AAU9JY90</accession>
<dbReference type="InterPro" id="IPR014710">
    <property type="entry name" value="RmlC-like_jellyroll"/>
</dbReference>
<gene>
    <name evidence="2" type="ORF">BSTOLATCC_MIC53861</name>
</gene>
<dbReference type="AlphaFoldDB" id="A0AAU9JY90"/>
<dbReference type="SMART" id="SM00100">
    <property type="entry name" value="cNMP"/>
    <property type="match status" value="2"/>
</dbReference>
<feature type="domain" description="Cyclic nucleotide-binding" evidence="1">
    <location>
        <begin position="76"/>
        <end position="186"/>
    </location>
</feature>
<dbReference type="PANTHER" id="PTHR23011:SF28">
    <property type="entry name" value="CYCLIC NUCLEOTIDE-BINDING DOMAIN CONTAINING PROTEIN"/>
    <property type="match status" value="1"/>
</dbReference>
<dbReference type="CDD" id="cd00038">
    <property type="entry name" value="CAP_ED"/>
    <property type="match status" value="2"/>
</dbReference>
<dbReference type="SUPFAM" id="SSF51206">
    <property type="entry name" value="cAMP-binding domain-like"/>
    <property type="match status" value="2"/>
</dbReference>
<dbReference type="PANTHER" id="PTHR23011">
    <property type="entry name" value="CYCLIC NUCLEOTIDE-BINDING DOMAIN CONTAINING PROTEIN"/>
    <property type="match status" value="1"/>
</dbReference>
<dbReference type="PRINTS" id="PR00103">
    <property type="entry name" value="CAMPKINASE"/>
</dbReference>
<feature type="domain" description="Cyclic nucleotide-binding" evidence="1">
    <location>
        <begin position="189"/>
        <end position="266"/>
    </location>
</feature>
<sequence length="502" mass="57250">MIIDEKLQSYSASSMVSNSDNSLASIRLLLNTPPYQRTHKQIETLLTLTQNIKFFKEQVKENGEEIHYQACQFMSYELIQADQYVFKFGEFGDKFYIILQGRAKIFVPFVSDVDKKEKKTEMVEVGEYGPGSAFGELSLIKDMPRSASILCIADTEFAVLYKDDYLRILGKSETIRLDEMIGFFQTMPMFKNWGKKAIGRLTYFFKDKSLVRNDILYKQGDESEYVYIVKQGTLELIKEISLIHQEKSPSYHESGHLRIEPSFSPRRHRARVALLEVGEMIGDEEALTDSAMHFTCKCFSSVAEILCIPKKEFIARIRHEDTLNFLYEKHRMKEDFRNFTLETVTSINSSKMTPPPIQCESFSKTPPPSVKYLSTPTLIKFTPKTTKTKLCTSPLKCRLAPISPKKFRAIKKAAIGDCDETKNTQESSLESPKTNYHTLGLFKGSKVKHSLKVLTSSKIFDVSKADLNLSLGPLKRKSAVSLKKIVAPVPISLIRFNNSNFN</sequence>
<evidence type="ECO:0000313" key="2">
    <source>
        <dbReference type="EMBL" id="CAG9331801.1"/>
    </source>
</evidence>
<dbReference type="PROSITE" id="PS00889">
    <property type="entry name" value="CNMP_BINDING_2"/>
    <property type="match status" value="1"/>
</dbReference>
<protein>
    <recommendedName>
        <fullName evidence="1">Cyclic nucleotide-binding domain-containing protein</fullName>
    </recommendedName>
</protein>
<organism evidence="2 3">
    <name type="scientific">Blepharisma stoltei</name>
    <dbReference type="NCBI Taxonomy" id="1481888"/>
    <lineage>
        <taxon>Eukaryota</taxon>
        <taxon>Sar</taxon>
        <taxon>Alveolata</taxon>
        <taxon>Ciliophora</taxon>
        <taxon>Postciliodesmatophora</taxon>
        <taxon>Heterotrichea</taxon>
        <taxon>Heterotrichida</taxon>
        <taxon>Blepharismidae</taxon>
        <taxon>Blepharisma</taxon>
    </lineage>
</organism>
<name>A0AAU9JY90_9CILI</name>
<reference evidence="2" key="1">
    <citation type="submission" date="2021-09" db="EMBL/GenBank/DDBJ databases">
        <authorList>
            <consortium name="AG Swart"/>
            <person name="Singh M."/>
            <person name="Singh A."/>
            <person name="Seah K."/>
            <person name="Emmerich C."/>
        </authorList>
    </citation>
    <scope>NUCLEOTIDE SEQUENCE</scope>
    <source>
        <strain evidence="2">ATCC30299</strain>
    </source>
</reference>
<evidence type="ECO:0000313" key="3">
    <source>
        <dbReference type="Proteomes" id="UP001162131"/>
    </source>
</evidence>
<dbReference type="InterPro" id="IPR000595">
    <property type="entry name" value="cNMP-bd_dom"/>
</dbReference>
<dbReference type="Gene3D" id="2.60.120.10">
    <property type="entry name" value="Jelly Rolls"/>
    <property type="match status" value="2"/>
</dbReference>
<dbReference type="Pfam" id="PF00027">
    <property type="entry name" value="cNMP_binding"/>
    <property type="match status" value="2"/>
</dbReference>
<evidence type="ECO:0000259" key="1">
    <source>
        <dbReference type="PROSITE" id="PS50042"/>
    </source>
</evidence>
<comment type="caution">
    <text evidence="2">The sequence shown here is derived from an EMBL/GenBank/DDBJ whole genome shotgun (WGS) entry which is preliminary data.</text>
</comment>
<dbReference type="InterPro" id="IPR018488">
    <property type="entry name" value="cNMP-bd_CS"/>
</dbReference>
<keyword evidence="3" id="KW-1185">Reference proteome</keyword>
<dbReference type="PROSITE" id="PS50042">
    <property type="entry name" value="CNMP_BINDING_3"/>
    <property type="match status" value="2"/>
</dbReference>
<dbReference type="Proteomes" id="UP001162131">
    <property type="component" value="Unassembled WGS sequence"/>
</dbReference>
<dbReference type="InterPro" id="IPR018490">
    <property type="entry name" value="cNMP-bd_dom_sf"/>
</dbReference>
<proteinExistence type="predicted"/>